<evidence type="ECO:0000313" key="2">
    <source>
        <dbReference type="EMBL" id="AWI55304.1"/>
    </source>
</evidence>
<dbReference type="GO" id="GO:0020037">
    <property type="term" value="F:heme binding"/>
    <property type="evidence" value="ECO:0007669"/>
    <property type="project" value="InterPro"/>
</dbReference>
<keyword evidence="3" id="KW-1185">Reference proteome</keyword>
<dbReference type="EMBL" id="CP029210">
    <property type="protein sequence ID" value="AWI55304.1"/>
    <property type="molecule type" value="Genomic_DNA"/>
</dbReference>
<accession>A0A2U8FXY7</accession>
<dbReference type="KEGG" id="aon:DEH84_14720"/>
<dbReference type="SUPFAM" id="SSF47175">
    <property type="entry name" value="Cytochromes"/>
    <property type="match status" value="1"/>
</dbReference>
<dbReference type="InterPro" id="IPR010980">
    <property type="entry name" value="Cyt_c/b562"/>
</dbReference>
<dbReference type="GO" id="GO:0005506">
    <property type="term" value="F:iron ion binding"/>
    <property type="evidence" value="ECO:0007669"/>
    <property type="project" value="InterPro"/>
</dbReference>
<sequence>MSALIPLGVLCFAIGLARAADAALDMDLMQNVEDANKSLASNIALRDAGASAKDAEELHTLFQTVEKHYLAKPEAPDGLALSRKSLQLTEKIQQQVGAQDFGGASGSATELSRTCRACHTFYKQS</sequence>
<proteinExistence type="predicted"/>
<dbReference type="AlphaFoldDB" id="A0A2U8FXY7"/>
<feature type="chain" id="PRO_5016096389" description="Cytochrome C" evidence="1">
    <location>
        <begin position="23"/>
        <end position="125"/>
    </location>
</feature>
<evidence type="ECO:0000313" key="3">
    <source>
        <dbReference type="Proteomes" id="UP000244892"/>
    </source>
</evidence>
<gene>
    <name evidence="2" type="ORF">DEH84_14720</name>
</gene>
<organism evidence="2 3">
    <name type="scientific">Aquabacterium olei</name>
    <dbReference type="NCBI Taxonomy" id="1296669"/>
    <lineage>
        <taxon>Bacteria</taxon>
        <taxon>Pseudomonadati</taxon>
        <taxon>Pseudomonadota</taxon>
        <taxon>Betaproteobacteria</taxon>
        <taxon>Burkholderiales</taxon>
        <taxon>Aquabacterium</taxon>
    </lineage>
</organism>
<feature type="signal peptide" evidence="1">
    <location>
        <begin position="1"/>
        <end position="22"/>
    </location>
</feature>
<reference evidence="2 3" key="1">
    <citation type="submission" date="2018-05" db="EMBL/GenBank/DDBJ databases">
        <title>complete genome sequence of Aquabacterium olei NBRC 110486.</title>
        <authorList>
            <person name="Tang B."/>
            <person name="Chang J."/>
            <person name="Zhang L."/>
            <person name="Yang H."/>
        </authorList>
    </citation>
    <scope>NUCLEOTIDE SEQUENCE [LARGE SCALE GENOMIC DNA]</scope>
    <source>
        <strain evidence="2 3">NBRC 110486</strain>
    </source>
</reference>
<dbReference type="GO" id="GO:0009055">
    <property type="term" value="F:electron transfer activity"/>
    <property type="evidence" value="ECO:0007669"/>
    <property type="project" value="InterPro"/>
</dbReference>
<dbReference type="Proteomes" id="UP000244892">
    <property type="component" value="Chromosome"/>
</dbReference>
<evidence type="ECO:0008006" key="4">
    <source>
        <dbReference type="Google" id="ProtNLM"/>
    </source>
</evidence>
<evidence type="ECO:0000256" key="1">
    <source>
        <dbReference type="SAM" id="SignalP"/>
    </source>
</evidence>
<dbReference type="OrthoDB" id="5704234at2"/>
<protein>
    <recommendedName>
        <fullName evidence="4">Cytochrome C</fullName>
    </recommendedName>
</protein>
<name>A0A2U8FXY7_9BURK</name>
<keyword evidence="1" id="KW-0732">Signal</keyword>
<dbReference type="GO" id="GO:0022900">
    <property type="term" value="P:electron transport chain"/>
    <property type="evidence" value="ECO:0007669"/>
    <property type="project" value="InterPro"/>
</dbReference>